<reference evidence="9 10" key="1">
    <citation type="submission" date="2023-11" db="EMBL/GenBank/DDBJ databases">
        <title>Dfirmibasis_genome.</title>
        <authorList>
            <person name="Edelbroek B."/>
            <person name="Kjellin J."/>
            <person name="Jerlstrom-Hultqvist J."/>
            <person name="Soderbom F."/>
        </authorList>
    </citation>
    <scope>NUCLEOTIDE SEQUENCE [LARGE SCALE GENOMIC DNA]</scope>
    <source>
        <strain evidence="9 10">TNS-C-14</strain>
    </source>
</reference>
<dbReference type="PROSITE" id="PS01280">
    <property type="entry name" value="GIDA_1"/>
    <property type="match status" value="1"/>
</dbReference>
<evidence type="ECO:0000313" key="9">
    <source>
        <dbReference type="EMBL" id="KAK5578981.1"/>
    </source>
</evidence>
<dbReference type="AlphaFoldDB" id="A0AAN7U0H1"/>
<dbReference type="Pfam" id="PF13932">
    <property type="entry name" value="SAM_GIDA_C"/>
    <property type="match status" value="1"/>
</dbReference>
<sequence>MLKCLNRNIVKESLKLYKKSIFLNNYYNYNNKNLIDNNENNIKFKRLFSTNLKDEKIIKIDENNDNNNNNNYNNSLPPKYITPKKLNFKSPLKNEIEDDEFDVVIIGGGHAGTEACAASARVGSKTLLITQSIDTIGVMSCNPSIGGVGKGNLVREIDAIGGIMGLAADESGCQFKVLNQSKGSAVHGPRAQIDRELYQESIHNLLWKLTKENNNGNGNLSIREGMVEDLILNEEEEEEEDEIGEKKIKGIILQDGKIIKCKKVVITTGTFLGGIIHIGNKRIASGRMGDKAATALSLTLNRIGFELGRLKTGTPPRLDGKTIDYSVMSEQIGDEIPLPFSFSNNIVKNHNRQLKCFMTRTTEESHRVIIDNLYTRPELESGEDGKGLGPRYCPSIETKIERFQGRTHQVWIEPEGYNTDVIYPNGISISLPEDVQLKFLKTIPGLENVVMLKPGYAVEYDYVDPRELKHSLETKKVNGLYFAGQINGTTGYEEAGAQGIIAGINASLSIQQRPPMIVSRSEGYIGVLIDDLVTLGVTEPYRMFTSRSEYRISLRAHNSDQRLTEKAYQFNSASKEQYQSLIEKQKLLDQVYKSLKEIKKSPYEYLSECGIENVKEKKSLFEILSRPQVTFDTIKHYLPSELLNKLPPLYIAIIDGECQYSSYVDRHHIEIDKLRKRENQLIPTSLNYWDIGQLSTEVKQILSQSRPTNFASASKISGITPSALFSIQVYINKNFIGNEKILNNNNNNNKKVQQQNQ</sequence>
<dbReference type="GO" id="GO:0002098">
    <property type="term" value="P:tRNA wobble uridine modification"/>
    <property type="evidence" value="ECO:0007669"/>
    <property type="project" value="InterPro"/>
</dbReference>
<dbReference type="EMBL" id="JAVFKY010000003">
    <property type="protein sequence ID" value="KAK5578981.1"/>
    <property type="molecule type" value="Genomic_DNA"/>
</dbReference>
<comment type="similarity">
    <text evidence="2">Belongs to the MnmG family.</text>
</comment>
<evidence type="ECO:0000256" key="5">
    <source>
        <dbReference type="ARBA" id="ARBA00022694"/>
    </source>
</evidence>
<evidence type="ECO:0000256" key="3">
    <source>
        <dbReference type="ARBA" id="ARBA00022490"/>
    </source>
</evidence>
<feature type="domain" description="tRNA uridine 5-carboxymethylaminomethyl modification enzyme C-terminal subdomain" evidence="8">
    <location>
        <begin position="658"/>
        <end position="729"/>
    </location>
</feature>
<dbReference type="GO" id="GO:0005737">
    <property type="term" value="C:cytoplasm"/>
    <property type="evidence" value="ECO:0007669"/>
    <property type="project" value="UniProtKB-ARBA"/>
</dbReference>
<dbReference type="Proteomes" id="UP001344447">
    <property type="component" value="Unassembled WGS sequence"/>
</dbReference>
<dbReference type="InterPro" id="IPR047001">
    <property type="entry name" value="MnmG_C_subdom"/>
</dbReference>
<dbReference type="Pfam" id="PF21680">
    <property type="entry name" value="GIDA_C_1st"/>
    <property type="match status" value="1"/>
</dbReference>
<keyword evidence="5" id="KW-0819">tRNA processing</keyword>
<dbReference type="InterPro" id="IPR040131">
    <property type="entry name" value="MnmG_N"/>
</dbReference>
<comment type="cofactor">
    <cofactor evidence="1">
        <name>FAD</name>
        <dbReference type="ChEBI" id="CHEBI:57692"/>
    </cofactor>
</comment>
<dbReference type="InterPro" id="IPR049312">
    <property type="entry name" value="GIDA_C_N"/>
</dbReference>
<proteinExistence type="inferred from homology"/>
<keyword evidence="6" id="KW-0274">FAD</keyword>
<evidence type="ECO:0000256" key="7">
    <source>
        <dbReference type="ARBA" id="ARBA00023027"/>
    </source>
</evidence>
<evidence type="ECO:0000259" key="8">
    <source>
        <dbReference type="SMART" id="SM01228"/>
    </source>
</evidence>
<protein>
    <recommendedName>
        <fullName evidence="8">tRNA uridine 5-carboxymethylaminomethyl modification enzyme C-terminal subdomain domain-containing protein</fullName>
    </recommendedName>
</protein>
<dbReference type="PROSITE" id="PS01281">
    <property type="entry name" value="GIDA_2"/>
    <property type="match status" value="1"/>
</dbReference>
<dbReference type="HAMAP" id="MF_00129">
    <property type="entry name" value="MnmG_GidA"/>
    <property type="match status" value="1"/>
</dbReference>
<dbReference type="InterPro" id="IPR044920">
    <property type="entry name" value="MnmG_C_subdom_sf"/>
</dbReference>
<evidence type="ECO:0000256" key="4">
    <source>
        <dbReference type="ARBA" id="ARBA00022630"/>
    </source>
</evidence>
<evidence type="ECO:0000256" key="1">
    <source>
        <dbReference type="ARBA" id="ARBA00001974"/>
    </source>
</evidence>
<dbReference type="InterPro" id="IPR036188">
    <property type="entry name" value="FAD/NAD-bd_sf"/>
</dbReference>
<dbReference type="Pfam" id="PF01134">
    <property type="entry name" value="GIDA"/>
    <property type="match status" value="1"/>
</dbReference>
<dbReference type="GO" id="GO:0050660">
    <property type="term" value="F:flavin adenine dinucleotide binding"/>
    <property type="evidence" value="ECO:0007669"/>
    <property type="project" value="InterPro"/>
</dbReference>
<dbReference type="InterPro" id="IPR020595">
    <property type="entry name" value="MnmG-rel_CS"/>
</dbReference>
<comment type="caution">
    <text evidence="9">The sequence shown here is derived from an EMBL/GenBank/DDBJ whole genome shotgun (WGS) entry which is preliminary data.</text>
</comment>
<dbReference type="GO" id="GO:0030488">
    <property type="term" value="P:tRNA methylation"/>
    <property type="evidence" value="ECO:0007669"/>
    <property type="project" value="TreeGrafter"/>
</dbReference>
<keyword evidence="7" id="KW-0520">NAD</keyword>
<dbReference type="InterPro" id="IPR004416">
    <property type="entry name" value="MnmG"/>
</dbReference>
<dbReference type="FunFam" id="3.50.50.60:FF:000002">
    <property type="entry name" value="tRNA uridine 5-carboxymethylaminomethyl modification enzyme MnmG"/>
    <property type="match status" value="1"/>
</dbReference>
<evidence type="ECO:0000256" key="2">
    <source>
        <dbReference type="ARBA" id="ARBA00007653"/>
    </source>
</evidence>
<accession>A0AAN7U0H1</accession>
<evidence type="ECO:0000256" key="6">
    <source>
        <dbReference type="ARBA" id="ARBA00022827"/>
    </source>
</evidence>
<keyword evidence="10" id="KW-1185">Reference proteome</keyword>
<keyword evidence="4" id="KW-0285">Flavoprotein</keyword>
<dbReference type="PANTHER" id="PTHR11806">
    <property type="entry name" value="GLUCOSE INHIBITED DIVISION PROTEIN A"/>
    <property type="match status" value="1"/>
</dbReference>
<dbReference type="PANTHER" id="PTHR11806:SF0">
    <property type="entry name" value="PROTEIN MTO1 HOMOLOG, MITOCHONDRIAL"/>
    <property type="match status" value="1"/>
</dbReference>
<dbReference type="SUPFAM" id="SSF51905">
    <property type="entry name" value="FAD/NAD(P)-binding domain"/>
    <property type="match status" value="1"/>
</dbReference>
<dbReference type="InterPro" id="IPR026904">
    <property type="entry name" value="MnmG_C"/>
</dbReference>
<keyword evidence="3" id="KW-0963">Cytoplasm</keyword>
<dbReference type="FunFam" id="3.50.50.60:FF:000145">
    <property type="entry name" value="tRNA uridine 5-carboxymethylaminomethyl modification enzyme"/>
    <property type="match status" value="1"/>
</dbReference>
<evidence type="ECO:0000313" key="10">
    <source>
        <dbReference type="Proteomes" id="UP001344447"/>
    </source>
</evidence>
<organism evidence="9 10">
    <name type="scientific">Dictyostelium firmibasis</name>
    <dbReference type="NCBI Taxonomy" id="79012"/>
    <lineage>
        <taxon>Eukaryota</taxon>
        <taxon>Amoebozoa</taxon>
        <taxon>Evosea</taxon>
        <taxon>Eumycetozoa</taxon>
        <taxon>Dictyostelia</taxon>
        <taxon>Dictyosteliales</taxon>
        <taxon>Dictyosteliaceae</taxon>
        <taxon>Dictyostelium</taxon>
    </lineage>
</organism>
<name>A0AAN7U0H1_9MYCE</name>
<dbReference type="Gene3D" id="1.10.10.1800">
    <property type="entry name" value="tRNA uridine 5-carboxymethylaminomethyl modification enzyme MnmG/GidA"/>
    <property type="match status" value="1"/>
</dbReference>
<dbReference type="InterPro" id="IPR002218">
    <property type="entry name" value="MnmG-rel"/>
</dbReference>
<dbReference type="SMART" id="SM01228">
    <property type="entry name" value="GIDA_assoc_3"/>
    <property type="match status" value="1"/>
</dbReference>
<dbReference type="FunFam" id="1.10.10.1800:FF:000003">
    <property type="entry name" value="tRNA uridine 5-carboxymethylaminomethyl modification enzyme MnmG"/>
    <property type="match status" value="1"/>
</dbReference>
<dbReference type="NCBIfam" id="TIGR00136">
    <property type="entry name" value="mnmG_gidA"/>
    <property type="match status" value="1"/>
</dbReference>
<dbReference type="Gene3D" id="3.50.50.60">
    <property type="entry name" value="FAD/NAD(P)-binding domain"/>
    <property type="match status" value="2"/>
</dbReference>
<gene>
    <name evidence="9" type="ORF">RB653_008657</name>
</gene>
<dbReference type="Gene3D" id="1.10.150.570">
    <property type="entry name" value="GidA associated domain, C-terminal subdomain"/>
    <property type="match status" value="1"/>
</dbReference>